<dbReference type="Gene3D" id="1.20.120.30">
    <property type="entry name" value="Aspartate receptor, ligand-binding domain"/>
    <property type="match status" value="1"/>
</dbReference>
<evidence type="ECO:0000313" key="3">
    <source>
        <dbReference type="EMBL" id="ECA3795441.1"/>
    </source>
</evidence>
<name>A0A5X6EV17_SALET</name>
<comment type="caution">
    <text evidence="3">The sequence shown here is derived from an EMBL/GenBank/DDBJ whole genome shotgun (WGS) entry which is preliminary data.</text>
</comment>
<gene>
    <name evidence="3" type="ORF">EKG95_27350</name>
</gene>
<feature type="compositionally biased region" description="Basic and acidic residues" evidence="1">
    <location>
        <begin position="69"/>
        <end position="79"/>
    </location>
</feature>
<protein>
    <submittedName>
        <fullName evidence="3">Chemotaxis protein</fullName>
    </submittedName>
</protein>
<reference evidence="3" key="1">
    <citation type="submission" date="2018-12" db="EMBL/GenBank/DDBJ databases">
        <authorList>
            <person name="Ashton P.M."/>
            <person name="Dallman T."/>
            <person name="Nair S."/>
            <person name="De Pinna E."/>
            <person name="Peters T."/>
            <person name="Grant K."/>
        </authorList>
    </citation>
    <scope>NUCLEOTIDE SEQUENCE</scope>
    <source>
        <strain evidence="3">650060</strain>
    </source>
</reference>
<feature type="domain" description="Chemoreceptor zinc-binding" evidence="2">
    <location>
        <begin position="139"/>
        <end position="206"/>
    </location>
</feature>
<organism evidence="3">
    <name type="scientific">Salmonella enterica subsp. enterica serovar Aqua</name>
    <dbReference type="NCBI Taxonomy" id="1302615"/>
    <lineage>
        <taxon>Bacteria</taxon>
        <taxon>Pseudomonadati</taxon>
        <taxon>Pseudomonadota</taxon>
        <taxon>Gammaproteobacteria</taxon>
        <taxon>Enterobacterales</taxon>
        <taxon>Enterobacteriaceae</taxon>
        <taxon>Salmonella</taxon>
    </lineage>
</organism>
<dbReference type="InterPro" id="IPR025991">
    <property type="entry name" value="Chemoreceptor_zinc-bind_dom"/>
</dbReference>
<evidence type="ECO:0000259" key="2">
    <source>
        <dbReference type="Pfam" id="PF13682"/>
    </source>
</evidence>
<accession>A0A5X6EV17</accession>
<feature type="region of interest" description="Disordered" evidence="1">
    <location>
        <begin position="69"/>
        <end position="90"/>
    </location>
</feature>
<evidence type="ECO:0000256" key="1">
    <source>
        <dbReference type="SAM" id="MobiDB-lite"/>
    </source>
</evidence>
<proteinExistence type="predicted"/>
<dbReference type="EMBL" id="AAHUDZ010000095">
    <property type="protein sequence ID" value="ECA3795441.1"/>
    <property type="molecule type" value="Genomic_DNA"/>
</dbReference>
<sequence>MASESTEKLQHIYRLQQSKLVSIGPLTENLSDIRENLETFSVGQRELAGELESCTNRCRVTIRRLERKGNKANSNKEENTENDEDGYESLSPARKKSFLHTLQEFHDTSSSVAGSLYRLASAHRYSAELLDLSVIMVKHFLWRERVFMAIILGGHDGEVLKQVSGKTCALGRWYDGRGKKAYSHLPAYRSLGEVHARYHNVINELIDKGVQKMTFSELSAELAKLEMLGYKLVGLISQIQQYVASLQKSQSS</sequence>
<dbReference type="AlphaFoldDB" id="A0A5X6EV17"/>
<dbReference type="Pfam" id="PF13682">
    <property type="entry name" value="CZB"/>
    <property type="match status" value="1"/>
</dbReference>